<dbReference type="SUPFAM" id="SSF56024">
    <property type="entry name" value="Phospholipase D/nuclease"/>
    <property type="match status" value="1"/>
</dbReference>
<accession>A0AAD9RW21</accession>
<dbReference type="SMART" id="SM00155">
    <property type="entry name" value="PLDc"/>
    <property type="match status" value="1"/>
</dbReference>
<keyword evidence="10" id="KW-1185">Reference proteome</keyword>
<dbReference type="GO" id="GO:0016891">
    <property type="term" value="F:RNA endonuclease activity producing 5'-phosphomonoesters, hydrolytic mechanism"/>
    <property type="evidence" value="ECO:0007669"/>
    <property type="project" value="TreeGrafter"/>
</dbReference>
<reference evidence="9" key="1">
    <citation type="submission" date="2021-08" db="EMBL/GenBank/DDBJ databases">
        <authorList>
            <person name="Misof B."/>
            <person name="Oliver O."/>
            <person name="Podsiadlowski L."/>
            <person name="Donath A."/>
            <person name="Peters R."/>
            <person name="Mayer C."/>
            <person name="Rust J."/>
            <person name="Gunkel S."/>
            <person name="Lesny P."/>
            <person name="Martin S."/>
            <person name="Oeyen J.P."/>
            <person name="Petersen M."/>
            <person name="Panagiotis P."/>
            <person name="Wilbrandt J."/>
            <person name="Tanja T."/>
        </authorList>
    </citation>
    <scope>NUCLEOTIDE SEQUENCE</scope>
    <source>
        <strain evidence="9">GBR_01_08_01A</strain>
        <tissue evidence="9">Thorax + abdomen</tissue>
    </source>
</reference>
<comment type="caution">
    <text evidence="9">The sequence shown here is derived from an EMBL/GenBank/DDBJ whole genome shotgun (WGS) entry which is preliminary data.</text>
</comment>
<dbReference type="PANTHER" id="PTHR43856:SF1">
    <property type="entry name" value="MITOCHONDRIAL CARDIOLIPIN HYDROLASE"/>
    <property type="match status" value="1"/>
</dbReference>
<dbReference type="GO" id="GO:0016042">
    <property type="term" value="P:lipid catabolic process"/>
    <property type="evidence" value="ECO:0007669"/>
    <property type="project" value="UniProtKB-KW"/>
</dbReference>
<feature type="domain" description="PLD phosphodiesterase" evidence="8">
    <location>
        <begin position="151"/>
        <end position="178"/>
    </location>
</feature>
<dbReference type="EMBL" id="JAIFRP010000011">
    <property type="protein sequence ID" value="KAK2586829.1"/>
    <property type="molecule type" value="Genomic_DNA"/>
</dbReference>
<keyword evidence="3" id="KW-0443">Lipid metabolism</keyword>
<evidence type="ECO:0000256" key="5">
    <source>
        <dbReference type="ARBA" id="ARBA00040549"/>
    </source>
</evidence>
<evidence type="ECO:0000256" key="6">
    <source>
        <dbReference type="ARBA" id="ARBA00043167"/>
    </source>
</evidence>
<organism evidence="9 10">
    <name type="scientific">Odynerus spinipes</name>
    <dbReference type="NCBI Taxonomy" id="1348599"/>
    <lineage>
        <taxon>Eukaryota</taxon>
        <taxon>Metazoa</taxon>
        <taxon>Ecdysozoa</taxon>
        <taxon>Arthropoda</taxon>
        <taxon>Hexapoda</taxon>
        <taxon>Insecta</taxon>
        <taxon>Pterygota</taxon>
        <taxon>Neoptera</taxon>
        <taxon>Endopterygota</taxon>
        <taxon>Hymenoptera</taxon>
        <taxon>Apocrita</taxon>
        <taxon>Aculeata</taxon>
        <taxon>Vespoidea</taxon>
        <taxon>Vespidae</taxon>
        <taxon>Eumeninae</taxon>
        <taxon>Odynerus</taxon>
    </lineage>
</organism>
<dbReference type="InterPro" id="IPR025202">
    <property type="entry name" value="PLD-like_dom"/>
</dbReference>
<keyword evidence="1" id="KW-0378">Hydrolase</keyword>
<proteinExistence type="inferred from homology"/>
<dbReference type="GO" id="GO:0005739">
    <property type="term" value="C:mitochondrion"/>
    <property type="evidence" value="ECO:0007669"/>
    <property type="project" value="TreeGrafter"/>
</dbReference>
<keyword evidence="7" id="KW-0732">Signal</keyword>
<dbReference type="AlphaFoldDB" id="A0AAD9RW21"/>
<protein>
    <recommendedName>
        <fullName evidence="5">Mitochondrial cardiolipin hydrolase</fullName>
    </recommendedName>
    <alternativeName>
        <fullName evidence="6">Mitochondrial phospholipase</fullName>
    </alternativeName>
</protein>
<evidence type="ECO:0000256" key="7">
    <source>
        <dbReference type="SAM" id="SignalP"/>
    </source>
</evidence>
<dbReference type="CDD" id="cd09171">
    <property type="entry name" value="PLDc_vPLD6_like"/>
    <property type="match status" value="1"/>
</dbReference>
<dbReference type="PANTHER" id="PTHR43856">
    <property type="entry name" value="CARDIOLIPIN HYDROLASE"/>
    <property type="match status" value="1"/>
</dbReference>
<evidence type="ECO:0000313" key="10">
    <source>
        <dbReference type="Proteomes" id="UP001258017"/>
    </source>
</evidence>
<dbReference type="InterPro" id="IPR001736">
    <property type="entry name" value="PLipase_D/transphosphatidylase"/>
</dbReference>
<dbReference type="Gene3D" id="3.30.870.10">
    <property type="entry name" value="Endonuclease Chain A"/>
    <property type="match status" value="1"/>
</dbReference>
<dbReference type="Pfam" id="PF13091">
    <property type="entry name" value="PLDc_2"/>
    <property type="match status" value="1"/>
</dbReference>
<feature type="chain" id="PRO_5042082606" description="Mitochondrial cardiolipin hydrolase" evidence="7">
    <location>
        <begin position="21"/>
        <end position="221"/>
    </location>
</feature>
<sequence>MKRPMMIIIAVSVLVSEIIWQGYKRCRNLGWKGSCKRSVIEKKKKSLAEVLLFTEDSAFCRSHINSENSCNRLNCAAVNFNKLKKYLNSAKCTIDVCIYFFTSQKLGNAIIKAHKRGVAVRVIIDATMAQNDGSQAVSFRKASIKVRTKYSKDLMHHKFVIIDNDILITGSANWTMQAFFGNFENIIVTNCPILLKQFVNEFERLWKRYDKDLAQSDSFPS</sequence>
<dbReference type="InterPro" id="IPR051406">
    <property type="entry name" value="PLD_domain"/>
</dbReference>
<gene>
    <name evidence="9" type="ORF">KPH14_011847</name>
</gene>
<feature type="signal peptide" evidence="7">
    <location>
        <begin position="1"/>
        <end position="20"/>
    </location>
</feature>
<reference evidence="9" key="2">
    <citation type="journal article" date="2023" name="Commun. Biol.">
        <title>Intrasexual cuticular hydrocarbon dimorphism in a wasp sheds light on hydrocarbon biosynthesis genes in Hymenoptera.</title>
        <authorList>
            <person name="Moris V.C."/>
            <person name="Podsiadlowski L."/>
            <person name="Martin S."/>
            <person name="Oeyen J.P."/>
            <person name="Donath A."/>
            <person name="Petersen M."/>
            <person name="Wilbrandt J."/>
            <person name="Misof B."/>
            <person name="Liedtke D."/>
            <person name="Thamm M."/>
            <person name="Scheiner R."/>
            <person name="Schmitt T."/>
            <person name="Niehuis O."/>
        </authorList>
    </citation>
    <scope>NUCLEOTIDE SEQUENCE</scope>
    <source>
        <strain evidence="9">GBR_01_08_01A</strain>
    </source>
</reference>
<dbReference type="Proteomes" id="UP001258017">
    <property type="component" value="Unassembled WGS sequence"/>
</dbReference>
<evidence type="ECO:0000256" key="2">
    <source>
        <dbReference type="ARBA" id="ARBA00022963"/>
    </source>
</evidence>
<evidence type="ECO:0000259" key="8">
    <source>
        <dbReference type="PROSITE" id="PS50035"/>
    </source>
</evidence>
<evidence type="ECO:0000256" key="4">
    <source>
        <dbReference type="ARBA" id="ARBA00038012"/>
    </source>
</evidence>
<dbReference type="PROSITE" id="PS50035">
    <property type="entry name" value="PLD"/>
    <property type="match status" value="1"/>
</dbReference>
<evidence type="ECO:0000313" key="9">
    <source>
        <dbReference type="EMBL" id="KAK2586829.1"/>
    </source>
</evidence>
<comment type="similarity">
    <text evidence="4">Belongs to the phospholipase D family. MitoPLD/Zucchini subfamily.</text>
</comment>
<dbReference type="GO" id="GO:0034587">
    <property type="term" value="P:piRNA processing"/>
    <property type="evidence" value="ECO:0007669"/>
    <property type="project" value="TreeGrafter"/>
</dbReference>
<keyword evidence="2" id="KW-0442">Lipid degradation</keyword>
<name>A0AAD9RW21_9HYME</name>
<evidence type="ECO:0000256" key="3">
    <source>
        <dbReference type="ARBA" id="ARBA00023098"/>
    </source>
</evidence>
<evidence type="ECO:0000256" key="1">
    <source>
        <dbReference type="ARBA" id="ARBA00022801"/>
    </source>
</evidence>